<dbReference type="InterPro" id="IPR036779">
    <property type="entry name" value="LysM_dom_sf"/>
</dbReference>
<dbReference type="InterPro" id="IPR016047">
    <property type="entry name" value="M23ase_b-sheet_dom"/>
</dbReference>
<dbReference type="GO" id="GO:0004222">
    <property type="term" value="F:metalloendopeptidase activity"/>
    <property type="evidence" value="ECO:0007669"/>
    <property type="project" value="TreeGrafter"/>
</dbReference>
<dbReference type="Pfam" id="PF07833">
    <property type="entry name" value="Cu_amine_oxidN1"/>
    <property type="match status" value="1"/>
</dbReference>
<name>A0A7T5EP61_9BACL</name>
<dbReference type="SMART" id="SM00257">
    <property type="entry name" value="LysM"/>
    <property type="match status" value="1"/>
</dbReference>
<dbReference type="Pfam" id="PF01476">
    <property type="entry name" value="LysM"/>
    <property type="match status" value="1"/>
</dbReference>
<dbReference type="InterPro" id="IPR012854">
    <property type="entry name" value="Cu_amine_oxidase-like_N"/>
</dbReference>
<evidence type="ECO:0000259" key="2">
    <source>
        <dbReference type="PROSITE" id="PS51782"/>
    </source>
</evidence>
<keyword evidence="1" id="KW-0732">Signal</keyword>
<feature type="chain" id="PRO_5032970776" evidence="1">
    <location>
        <begin position="37"/>
        <end position="390"/>
    </location>
</feature>
<keyword evidence="6" id="KW-1185">Reference proteome</keyword>
<evidence type="ECO:0000313" key="5">
    <source>
        <dbReference type="Proteomes" id="UP000595847"/>
    </source>
</evidence>
<proteinExistence type="predicted"/>
<dbReference type="InterPro" id="IPR050570">
    <property type="entry name" value="Cell_wall_metabolism_enzyme"/>
</dbReference>
<dbReference type="PROSITE" id="PS51782">
    <property type="entry name" value="LYSM"/>
    <property type="match status" value="1"/>
</dbReference>
<evidence type="ECO:0000313" key="4">
    <source>
        <dbReference type="EMBL" id="QUO43225.1"/>
    </source>
</evidence>
<dbReference type="PANTHER" id="PTHR21666:SF270">
    <property type="entry name" value="MUREIN HYDROLASE ACTIVATOR ENVC"/>
    <property type="match status" value="1"/>
</dbReference>
<reference evidence="4" key="2">
    <citation type="submission" date="2021-04" db="EMBL/GenBank/DDBJ databases">
        <title>Brevibacillus composti FJAT-54423, complete genome.</title>
        <authorList>
            <person name="Tang R."/>
        </authorList>
    </citation>
    <scope>NUCLEOTIDE SEQUENCE</scope>
    <source>
        <strain evidence="4">FJAT-54424</strain>
    </source>
</reference>
<dbReference type="Pfam" id="PF01551">
    <property type="entry name" value="Peptidase_M23"/>
    <property type="match status" value="1"/>
</dbReference>
<dbReference type="Proteomes" id="UP000677234">
    <property type="component" value="Chromosome"/>
</dbReference>
<dbReference type="SUPFAM" id="SSF51261">
    <property type="entry name" value="Duplicated hybrid motif"/>
    <property type="match status" value="1"/>
</dbReference>
<evidence type="ECO:0000256" key="1">
    <source>
        <dbReference type="SAM" id="SignalP"/>
    </source>
</evidence>
<feature type="domain" description="LysM" evidence="2">
    <location>
        <begin position="170"/>
        <end position="213"/>
    </location>
</feature>
<dbReference type="Gene3D" id="3.10.350.10">
    <property type="entry name" value="LysM domain"/>
    <property type="match status" value="1"/>
</dbReference>
<dbReference type="Proteomes" id="UP000595847">
    <property type="component" value="Chromosome"/>
</dbReference>
<protein>
    <submittedName>
        <fullName evidence="3">Peptidoglycan DD-metalloendopeptidase family protein</fullName>
    </submittedName>
</protein>
<dbReference type="KEGG" id="bcop:JD108_10205"/>
<dbReference type="InterPro" id="IPR011055">
    <property type="entry name" value="Dup_hybrid_motif"/>
</dbReference>
<dbReference type="EMBL" id="CP073708">
    <property type="protein sequence ID" value="QUO43225.1"/>
    <property type="molecule type" value="Genomic_DNA"/>
</dbReference>
<evidence type="ECO:0000313" key="3">
    <source>
        <dbReference type="EMBL" id="QQE76196.1"/>
    </source>
</evidence>
<dbReference type="CDD" id="cd00118">
    <property type="entry name" value="LysM"/>
    <property type="match status" value="1"/>
</dbReference>
<sequence>MNRSLHSDGPHLISRILGAFLLVIVMAALHASQAHAQSPGPVISLMVDGIGVQSDVQPLHQNGRTLVPIRVIAEQLGASVFYEPKTRRVTFQDGTNQVAVFPDSKTGYVNGNRVMLDAAPVVKNRRTLVPLRFISESLGYEVSWDNRARVAVISSKKTAASQPVSHYRSNPYVVQPGDTLLAIAKQHGTTLEEVAENNRLSQHDLLVGQLLYLPEDAKRAKSPLAHHVDTQALLSDRYVFPFSQNSRYEAYGDSFGSSREWTESKSGTVRSHEGIDIMAPEGTAIYSVGDGVINRIGWNTYGGWRINITDDTGKYRMYYAHLQAFTPGLKVGSRVRAGQLIGFVGTTGYGSPGTEGMFPPHLHFGLYRQSDDRAINPFYYLKFWENHRVE</sequence>
<dbReference type="PANTHER" id="PTHR21666">
    <property type="entry name" value="PEPTIDASE-RELATED"/>
    <property type="match status" value="1"/>
</dbReference>
<accession>A0A7T5EP61</accession>
<dbReference type="InterPro" id="IPR018392">
    <property type="entry name" value="LysM"/>
</dbReference>
<feature type="signal peptide" evidence="1">
    <location>
        <begin position="1"/>
        <end position="36"/>
    </location>
</feature>
<dbReference type="AlphaFoldDB" id="A0A7T5EP61"/>
<dbReference type="Gene3D" id="2.70.70.10">
    <property type="entry name" value="Glucose Permease (Domain IIA)"/>
    <property type="match status" value="1"/>
</dbReference>
<dbReference type="CDD" id="cd12797">
    <property type="entry name" value="M23_peptidase"/>
    <property type="match status" value="1"/>
</dbReference>
<evidence type="ECO:0000313" key="6">
    <source>
        <dbReference type="Proteomes" id="UP000677234"/>
    </source>
</evidence>
<dbReference type="SUPFAM" id="SSF54106">
    <property type="entry name" value="LysM domain"/>
    <property type="match status" value="1"/>
</dbReference>
<dbReference type="RefSeq" id="WP_198829702.1">
    <property type="nucleotide sequence ID" value="NZ_CP066308.1"/>
</dbReference>
<dbReference type="SUPFAM" id="SSF55383">
    <property type="entry name" value="Copper amine oxidase, domain N"/>
    <property type="match status" value="1"/>
</dbReference>
<reference evidence="3 5" key="1">
    <citation type="submission" date="2020-12" db="EMBL/GenBank/DDBJ databases">
        <title>strain FJAT-54423T represents a novel species of the genus Brevibacillus.</title>
        <authorList>
            <person name="Tang R."/>
        </authorList>
    </citation>
    <scope>NUCLEOTIDE SEQUENCE [LARGE SCALE GENOMIC DNA]</scope>
    <source>
        <strain evidence="3 5">FJAT-54423</strain>
    </source>
</reference>
<dbReference type="Gene3D" id="3.30.457.10">
    <property type="entry name" value="Copper amine oxidase-like, N-terminal domain"/>
    <property type="match status" value="1"/>
</dbReference>
<organism evidence="3 5">
    <name type="scientific">Brevibacillus composti</name>
    <dbReference type="NCBI Taxonomy" id="2796470"/>
    <lineage>
        <taxon>Bacteria</taxon>
        <taxon>Bacillati</taxon>
        <taxon>Bacillota</taxon>
        <taxon>Bacilli</taxon>
        <taxon>Bacillales</taxon>
        <taxon>Paenibacillaceae</taxon>
        <taxon>Brevibacillus</taxon>
    </lineage>
</organism>
<dbReference type="EMBL" id="CP066308">
    <property type="protein sequence ID" value="QQE76196.1"/>
    <property type="molecule type" value="Genomic_DNA"/>
</dbReference>
<gene>
    <name evidence="3" type="ORF">JD108_10205</name>
    <name evidence="4" type="ORF">KDJ56_09900</name>
</gene>
<dbReference type="InterPro" id="IPR036582">
    <property type="entry name" value="Mao_N_sf"/>
</dbReference>